<dbReference type="PANTHER" id="PTHR30146">
    <property type="entry name" value="LACI-RELATED TRANSCRIPTIONAL REPRESSOR"/>
    <property type="match status" value="1"/>
</dbReference>
<dbReference type="Gene3D" id="3.40.50.2300">
    <property type="match status" value="2"/>
</dbReference>
<feature type="region of interest" description="Disordered" evidence="4">
    <location>
        <begin position="15"/>
        <end position="37"/>
    </location>
</feature>
<reference evidence="6 7" key="1">
    <citation type="submission" date="2024-10" db="EMBL/GenBank/DDBJ databases">
        <title>The Natural Products Discovery Center: Release of the First 8490 Sequenced Strains for Exploring Actinobacteria Biosynthetic Diversity.</title>
        <authorList>
            <person name="Kalkreuter E."/>
            <person name="Kautsar S.A."/>
            <person name="Yang D."/>
            <person name="Bader C.D."/>
            <person name="Teijaro C.N."/>
            <person name="Fluegel L."/>
            <person name="Davis C.M."/>
            <person name="Simpson J.R."/>
            <person name="Lauterbach L."/>
            <person name="Steele A.D."/>
            <person name="Gui C."/>
            <person name="Meng S."/>
            <person name="Li G."/>
            <person name="Viehrig K."/>
            <person name="Ye F."/>
            <person name="Su P."/>
            <person name="Kiefer A.F."/>
            <person name="Nichols A."/>
            <person name="Cepeda A.J."/>
            <person name="Yan W."/>
            <person name="Fan B."/>
            <person name="Jiang Y."/>
            <person name="Adhikari A."/>
            <person name="Zheng C.-J."/>
            <person name="Schuster L."/>
            <person name="Cowan T.M."/>
            <person name="Smanski M.J."/>
            <person name="Chevrette M.G."/>
            <person name="De Carvalho L.P.S."/>
            <person name="Shen B."/>
        </authorList>
    </citation>
    <scope>NUCLEOTIDE SEQUENCE [LARGE SCALE GENOMIC DNA]</scope>
    <source>
        <strain evidence="6 7">NPDC020327</strain>
    </source>
</reference>
<dbReference type="SUPFAM" id="SSF53822">
    <property type="entry name" value="Periplasmic binding protein-like I"/>
    <property type="match status" value="1"/>
</dbReference>
<dbReference type="InterPro" id="IPR046335">
    <property type="entry name" value="LacI/GalR-like_sensor"/>
</dbReference>
<proteinExistence type="predicted"/>
<evidence type="ECO:0000256" key="1">
    <source>
        <dbReference type="ARBA" id="ARBA00023015"/>
    </source>
</evidence>
<organism evidence="6 7">
    <name type="scientific">Streptomyces pathocidini</name>
    <dbReference type="NCBI Taxonomy" id="1650571"/>
    <lineage>
        <taxon>Bacteria</taxon>
        <taxon>Bacillati</taxon>
        <taxon>Actinomycetota</taxon>
        <taxon>Actinomycetes</taxon>
        <taxon>Kitasatosporales</taxon>
        <taxon>Streptomycetaceae</taxon>
        <taxon>Streptomyces</taxon>
    </lineage>
</organism>
<gene>
    <name evidence="6" type="ORF">ACH429_21005</name>
</gene>
<keyword evidence="2 6" id="KW-0238">DNA-binding</keyword>
<evidence type="ECO:0000256" key="4">
    <source>
        <dbReference type="SAM" id="MobiDB-lite"/>
    </source>
</evidence>
<dbReference type="InterPro" id="IPR028082">
    <property type="entry name" value="Peripla_BP_I"/>
</dbReference>
<dbReference type="Proteomes" id="UP001611548">
    <property type="component" value="Unassembled WGS sequence"/>
</dbReference>
<evidence type="ECO:0000256" key="2">
    <source>
        <dbReference type="ARBA" id="ARBA00023125"/>
    </source>
</evidence>
<name>A0ABW7UXG8_9ACTN</name>
<dbReference type="RefSeq" id="WP_398719142.1">
    <property type="nucleotide sequence ID" value="NZ_JBIRWE010000010.1"/>
</dbReference>
<protein>
    <submittedName>
        <fullName evidence="6">LacI family DNA-binding transcriptional regulator</fullName>
    </submittedName>
</protein>
<dbReference type="EMBL" id="JBIRWE010000010">
    <property type="protein sequence ID" value="MFI1966556.1"/>
    <property type="molecule type" value="Genomic_DNA"/>
</dbReference>
<keyword evidence="1" id="KW-0805">Transcription regulation</keyword>
<dbReference type="GO" id="GO:0003677">
    <property type="term" value="F:DNA binding"/>
    <property type="evidence" value="ECO:0007669"/>
    <property type="project" value="UniProtKB-KW"/>
</dbReference>
<keyword evidence="7" id="KW-1185">Reference proteome</keyword>
<evidence type="ECO:0000256" key="3">
    <source>
        <dbReference type="ARBA" id="ARBA00023163"/>
    </source>
</evidence>
<feature type="domain" description="Transcriptional regulator LacI/GalR-like sensor" evidence="5">
    <location>
        <begin position="157"/>
        <end position="317"/>
    </location>
</feature>
<evidence type="ECO:0000259" key="5">
    <source>
        <dbReference type="Pfam" id="PF13377"/>
    </source>
</evidence>
<dbReference type="Pfam" id="PF13377">
    <property type="entry name" value="Peripla_BP_3"/>
    <property type="match status" value="1"/>
</dbReference>
<evidence type="ECO:0000313" key="6">
    <source>
        <dbReference type="EMBL" id="MFI1966556.1"/>
    </source>
</evidence>
<comment type="caution">
    <text evidence="6">The sequence shown here is derived from an EMBL/GenBank/DDBJ whole genome shotgun (WGS) entry which is preliminary data.</text>
</comment>
<dbReference type="PANTHER" id="PTHR30146:SF109">
    <property type="entry name" value="HTH-TYPE TRANSCRIPTIONAL REGULATOR GALS"/>
    <property type="match status" value="1"/>
</dbReference>
<evidence type="ECO:0000313" key="7">
    <source>
        <dbReference type="Proteomes" id="UP001611548"/>
    </source>
</evidence>
<keyword evidence="3" id="KW-0804">Transcription</keyword>
<accession>A0ABW7UXG8</accession>
<sequence>MCIEATQCRNGCMERQLGRPRPADPPADESPAPALLPPDGGPVLGMLLPSMAYYFMDILEGARDLVASRGGRLMVAFSDHRPERDPVQADRLIEGGAEALLLLPTWQHGRPEPGQGRWIEKLKVPVVLVERRVPVEDPLAGLDRVESNAAHGVIVAVEHLTSLGHRRILACFQTNADREQLTKGFAIAAEAFGLDRPQRPFVSLRQLDEEVRHQQVLDRLCDAVVDDGVTAALIHTDADAHALVPPLRARGVRVPEDLALVSMGDRWAAFAEVPLTSVVIRGRVIGEAAARLLLDRARDSAPQHINYLPELVVRASSGSALP</sequence>